<evidence type="ECO:0000313" key="2">
    <source>
        <dbReference type="Proteomes" id="UP000037020"/>
    </source>
</evidence>
<gene>
    <name evidence="1" type="ORF">ADK38_01820</name>
</gene>
<dbReference type="Proteomes" id="UP000037020">
    <property type="component" value="Unassembled WGS sequence"/>
</dbReference>
<accession>A0ABR5JE18</accession>
<dbReference type="InterPro" id="IPR011009">
    <property type="entry name" value="Kinase-like_dom_sf"/>
</dbReference>
<dbReference type="EMBL" id="LGUT01000137">
    <property type="protein sequence ID" value="KOG91680.1"/>
    <property type="molecule type" value="Genomic_DNA"/>
</dbReference>
<sequence>MRLATTAGRRLGLRADEPRVLHDVFNVLVHLAPDPVVVRVPTLALASVTEQAAKQRHELAVAGWLADRGAPVVRPSPLVPREPVEIEGKSLTFWEFVSEVDTLGEPSEADPGRLEEHFAEQTGWTAELHALLAEYPGELPVLSPLVPALAEPLAQLRERPQTLTPADLGRAEREYQVLETVVRDLPAHFPGARLRTLHGDAPFYNVLRTAEGYLFNDFEDVTRGPAEWDLTLVGPRGIAEYERVSGARVDPALLTFMEGARLLQIVGALAIVPQLPELGPMLEPSIAQWRARAELTLPGAE</sequence>
<keyword evidence="2" id="KW-1185">Reference proteome</keyword>
<protein>
    <submittedName>
        <fullName evidence="1">Aminoglycoside phosphotransferase</fullName>
    </submittedName>
</protein>
<proteinExistence type="predicted"/>
<name>A0ABR5JE18_9ACTN</name>
<dbReference type="SUPFAM" id="SSF56112">
    <property type="entry name" value="Protein kinase-like (PK-like)"/>
    <property type="match status" value="1"/>
</dbReference>
<dbReference type="Gene3D" id="3.90.1200.10">
    <property type="match status" value="1"/>
</dbReference>
<evidence type="ECO:0000313" key="1">
    <source>
        <dbReference type="EMBL" id="KOG91680.1"/>
    </source>
</evidence>
<organism evidence="1 2">
    <name type="scientific">Streptomyces varsoviensis</name>
    <dbReference type="NCBI Taxonomy" id="67373"/>
    <lineage>
        <taxon>Bacteria</taxon>
        <taxon>Bacillati</taxon>
        <taxon>Actinomycetota</taxon>
        <taxon>Actinomycetes</taxon>
        <taxon>Kitasatosporales</taxon>
        <taxon>Streptomycetaceae</taxon>
        <taxon>Streptomyces</taxon>
    </lineage>
</organism>
<reference evidence="1 2" key="1">
    <citation type="submission" date="2015-07" db="EMBL/GenBank/DDBJ databases">
        <authorList>
            <person name="Ju K.-S."/>
            <person name="Doroghazi J.R."/>
            <person name="Metcalf W.W."/>
        </authorList>
    </citation>
    <scope>NUCLEOTIDE SEQUENCE [LARGE SCALE GENOMIC DNA]</scope>
    <source>
        <strain evidence="1 2">NRRL B-3589</strain>
    </source>
</reference>
<comment type="caution">
    <text evidence="1">The sequence shown here is derived from an EMBL/GenBank/DDBJ whole genome shotgun (WGS) entry which is preliminary data.</text>
</comment>